<reference evidence="2 3" key="1">
    <citation type="submission" date="2015-03" db="EMBL/GenBank/DDBJ databases">
        <title>Genome Sequence of Kiloniella spongiae MEBiC09566, isolated from a marine sponge.</title>
        <authorList>
            <person name="Shao Z."/>
            <person name="Wang L."/>
            <person name="Li X."/>
        </authorList>
    </citation>
    <scope>NUCLEOTIDE SEQUENCE [LARGE SCALE GENOMIC DNA]</scope>
    <source>
        <strain evidence="2 3">MEBiC09566</strain>
    </source>
</reference>
<dbReference type="EMBL" id="LAQL01000017">
    <property type="protein sequence ID" value="KLN59296.1"/>
    <property type="molecule type" value="Genomic_DNA"/>
</dbReference>
<dbReference type="OrthoDB" id="8479319at2"/>
<dbReference type="GO" id="GO:0035438">
    <property type="term" value="F:cyclic-di-GMP binding"/>
    <property type="evidence" value="ECO:0007669"/>
    <property type="project" value="InterPro"/>
</dbReference>
<dbReference type="RefSeq" id="WP_047765708.1">
    <property type="nucleotide sequence ID" value="NZ_LAQL01000017.1"/>
</dbReference>
<feature type="domain" description="PilZ" evidence="1">
    <location>
        <begin position="11"/>
        <end position="101"/>
    </location>
</feature>
<proteinExistence type="predicted"/>
<keyword evidence="3" id="KW-1185">Reference proteome</keyword>
<protein>
    <recommendedName>
        <fullName evidence="1">PilZ domain-containing protein</fullName>
    </recommendedName>
</protein>
<evidence type="ECO:0000313" key="3">
    <source>
        <dbReference type="Proteomes" id="UP000035444"/>
    </source>
</evidence>
<organism evidence="2 3">
    <name type="scientific">Kiloniella spongiae</name>
    <dbReference type="NCBI Taxonomy" id="1489064"/>
    <lineage>
        <taxon>Bacteria</taxon>
        <taxon>Pseudomonadati</taxon>
        <taxon>Pseudomonadota</taxon>
        <taxon>Alphaproteobacteria</taxon>
        <taxon>Rhodospirillales</taxon>
        <taxon>Kiloniellaceae</taxon>
        <taxon>Kiloniella</taxon>
    </lineage>
</organism>
<dbReference type="Proteomes" id="UP000035444">
    <property type="component" value="Unassembled WGS sequence"/>
</dbReference>
<dbReference type="Gene3D" id="2.40.10.220">
    <property type="entry name" value="predicted glycosyltransferase like domains"/>
    <property type="match status" value="1"/>
</dbReference>
<dbReference type="InterPro" id="IPR009875">
    <property type="entry name" value="PilZ_domain"/>
</dbReference>
<dbReference type="SUPFAM" id="SSF141371">
    <property type="entry name" value="PilZ domain-like"/>
    <property type="match status" value="1"/>
</dbReference>
<evidence type="ECO:0000259" key="1">
    <source>
        <dbReference type="Pfam" id="PF07238"/>
    </source>
</evidence>
<name>A0A0H2MAT4_9PROT</name>
<accession>A0A0H2MAT4</accession>
<gene>
    <name evidence="2" type="ORF">WH96_18450</name>
</gene>
<dbReference type="AlphaFoldDB" id="A0A0H2MAT4"/>
<comment type="caution">
    <text evidence="2">The sequence shown here is derived from an EMBL/GenBank/DDBJ whole genome shotgun (WGS) entry which is preliminary data.</text>
</comment>
<dbReference type="Pfam" id="PF07238">
    <property type="entry name" value="PilZ"/>
    <property type="match status" value="1"/>
</dbReference>
<sequence>MQDALKVNIEERRGKARIGAALSGSLKFGPELSTNCEVVDVSVTGVKVQLADTVPLNSEVTLILPGSVHFGGEVMWRHGLQVGLKFRNSPEKIAERLSGFLNRDDMRVLHS</sequence>
<evidence type="ECO:0000313" key="2">
    <source>
        <dbReference type="EMBL" id="KLN59296.1"/>
    </source>
</evidence>